<dbReference type="EMBL" id="JATAAI010000009">
    <property type="protein sequence ID" value="KAK1743268.1"/>
    <property type="molecule type" value="Genomic_DNA"/>
</dbReference>
<keyword evidence="18" id="KW-1185">Reference proteome</keyword>
<proteinExistence type="predicted"/>
<keyword evidence="9" id="KW-0472">Membrane</keyword>
<evidence type="ECO:0000259" key="15">
    <source>
        <dbReference type="Pfam" id="PF08263"/>
    </source>
</evidence>
<comment type="caution">
    <text evidence="17">The sequence shown here is derived from an EMBL/GenBank/DDBJ whole genome shotgun (WGS) entry which is preliminary data.</text>
</comment>
<dbReference type="PANTHER" id="PTHR27004">
    <property type="entry name" value="RECEPTOR-LIKE PROTEIN 12 ISOFORM X1"/>
    <property type="match status" value="1"/>
</dbReference>
<keyword evidence="11" id="KW-0325">Glycoprotein</keyword>
<dbReference type="Pfam" id="PF00560">
    <property type="entry name" value="LRR_1"/>
    <property type="match status" value="2"/>
</dbReference>
<feature type="domain" description="Leucine-rich repeat-containing N-terminal plant-type" evidence="15">
    <location>
        <begin position="1017"/>
        <end position="1034"/>
    </location>
</feature>
<evidence type="ECO:0000313" key="18">
    <source>
        <dbReference type="Proteomes" id="UP001224775"/>
    </source>
</evidence>
<accession>A0AAD8YCG1</accession>
<dbReference type="InterPro" id="IPR018247">
    <property type="entry name" value="EF_Hand_1_Ca_BS"/>
</dbReference>
<evidence type="ECO:0000256" key="2">
    <source>
        <dbReference type="ARBA" id="ARBA00004479"/>
    </source>
</evidence>
<keyword evidence="3" id="KW-1003">Cell membrane</keyword>
<evidence type="ECO:0000256" key="8">
    <source>
        <dbReference type="ARBA" id="ARBA00022989"/>
    </source>
</evidence>
<dbReference type="GO" id="GO:0005886">
    <property type="term" value="C:plasma membrane"/>
    <property type="evidence" value="ECO:0007669"/>
    <property type="project" value="UniProtKB-SubCell"/>
</dbReference>
<dbReference type="InterPro" id="IPR013210">
    <property type="entry name" value="LRR_N_plant-typ"/>
</dbReference>
<feature type="chain" id="PRO_5042114466" evidence="14">
    <location>
        <begin position="25"/>
        <end position="1049"/>
    </location>
</feature>
<dbReference type="Pfam" id="PF08263">
    <property type="entry name" value="LRRNT_2"/>
    <property type="match status" value="2"/>
</dbReference>
<evidence type="ECO:0000256" key="12">
    <source>
        <dbReference type="ARBA" id="ARBA00037847"/>
    </source>
</evidence>
<keyword evidence="5" id="KW-0812">Transmembrane</keyword>
<evidence type="ECO:0000256" key="9">
    <source>
        <dbReference type="ARBA" id="ARBA00023136"/>
    </source>
</evidence>
<dbReference type="PROSITE" id="PS00018">
    <property type="entry name" value="EF_HAND_1"/>
    <property type="match status" value="1"/>
</dbReference>
<protein>
    <submittedName>
        <fullName evidence="17">Leucine-rich repeat protein</fullName>
    </submittedName>
</protein>
<sequence length="1049" mass="115288">MRSIIISTLHVLLALLALVPSAAKNHPNDIQLRLALDVADIIKFNLDDADKIVDNAMNFLATTRGRPKPNTEEQMESMKAALKVQVQTQLDQFRTTAGWSEGAGTFQIYFPLEFIRGLYGESAVAGAETAAKKPETRPPPSPPGHQSKWDVQQFMGVFETTRDTSAYATIIDHDAIFQSLGWETTTFADYPSVCDDNAKMVLMPLIEELDLPNNFRRYNCERLVEEMKHHRMTGRWSERAVLEEFFFALSEIPPEDERISKANEKKLGGLLGSGKWLSDSDHCSWDGITCGSTTVGPGARGMEEEDDDANKKTRCDGKMDVDQLLNIPCPPKTAVTKIDLTSIPYMNGTLINNLYMLTNLHRLNLMKNEIQGTVPESFSDFKKLEFLDLSDNLMTSQLPRNLPSTLEEVWFENNAFTGSIPDDFSRFEALRFIDMSNNQITGTIPSYFAEMTRLNSLALAGNKLTGSIPDFDAPGMDVLDFTDNKLTGMPDIFPPDLSELKLGSNQLKGPFPDSKLFETLTLLNVTGNDFTGEVPTKLELYDSEEYFNLWRSFGCDKNTLCKPGHNILCSPGYFSPVGAVSELGPCQVCPLSEDELEKKALGQTTCSSKDYIAGDVDGDGVLSEREILQLFYVFTGGREWGTDFQKYWENVNTKTCDLPGVSCGGDGEVIAITPNNAKLCAGSSDCHGLPSEIGMLRSLQIIGLSGASKLTGTLPPEWGKLEKLNVLKLDKCSSLKGAIPTEIGNLKSLKILDLSSSGFTGQLPSELGQLSDLTTLNLSLNSFRGSIPSEISQMKSLKQLVLSRCKLKGRIPENIQNLQQLENLELYGNNLTGPIPSNLMGMVSLKRLDMFSNKLTSSLPAELGLLKNLQIIHLKENRLSGTIPAVIGVLPSLTWFDVSNNNITGTIDPIFGSSSSLVDLKLGGNRIHGPIPNTLCSNKKIHEGLASKYGCDAILCPLGTYSKEGYATSSSECKPCPSGQSSLHLGASSCVSISQREILAMFYDVMGGESWDEELRRGWKTLPNECDWSGVSCDDNGELNTLAFQMRQT</sequence>
<evidence type="ECO:0000259" key="16">
    <source>
        <dbReference type="Pfam" id="PF23598"/>
    </source>
</evidence>
<dbReference type="FunFam" id="3.80.10.10:FF:000041">
    <property type="entry name" value="LRR receptor-like serine/threonine-protein kinase ERECTA"/>
    <property type="match status" value="1"/>
</dbReference>
<evidence type="ECO:0000256" key="1">
    <source>
        <dbReference type="ARBA" id="ARBA00004236"/>
    </source>
</evidence>
<dbReference type="PANTHER" id="PTHR27004:SF462">
    <property type="entry name" value="LRR RECEPTOR-LIKE KINASE"/>
    <property type="match status" value="1"/>
</dbReference>
<evidence type="ECO:0000313" key="17">
    <source>
        <dbReference type="EMBL" id="KAK1743268.1"/>
    </source>
</evidence>
<evidence type="ECO:0000256" key="4">
    <source>
        <dbReference type="ARBA" id="ARBA00022614"/>
    </source>
</evidence>
<dbReference type="InterPro" id="IPR055414">
    <property type="entry name" value="LRR_R13L4/SHOC2-like"/>
</dbReference>
<gene>
    <name evidence="17" type="ORF">QTG54_005889</name>
</gene>
<dbReference type="InterPro" id="IPR032675">
    <property type="entry name" value="LRR_dom_sf"/>
</dbReference>
<dbReference type="GO" id="GO:0012505">
    <property type="term" value="C:endomembrane system"/>
    <property type="evidence" value="ECO:0007669"/>
    <property type="project" value="UniProtKB-SubCell"/>
</dbReference>
<keyword evidence="8" id="KW-1133">Transmembrane helix</keyword>
<evidence type="ECO:0000256" key="11">
    <source>
        <dbReference type="ARBA" id="ARBA00023180"/>
    </source>
</evidence>
<dbReference type="GO" id="GO:0009791">
    <property type="term" value="P:post-embryonic development"/>
    <property type="evidence" value="ECO:0007669"/>
    <property type="project" value="UniProtKB-ARBA"/>
</dbReference>
<dbReference type="Pfam" id="PF23598">
    <property type="entry name" value="LRR_14"/>
    <property type="match status" value="1"/>
</dbReference>
<feature type="region of interest" description="Disordered" evidence="13">
    <location>
        <begin position="129"/>
        <end position="148"/>
    </location>
</feature>
<evidence type="ECO:0000256" key="5">
    <source>
        <dbReference type="ARBA" id="ARBA00022692"/>
    </source>
</evidence>
<feature type="signal peptide" evidence="14">
    <location>
        <begin position="1"/>
        <end position="24"/>
    </location>
</feature>
<organism evidence="17 18">
    <name type="scientific">Skeletonema marinoi</name>
    <dbReference type="NCBI Taxonomy" id="267567"/>
    <lineage>
        <taxon>Eukaryota</taxon>
        <taxon>Sar</taxon>
        <taxon>Stramenopiles</taxon>
        <taxon>Ochrophyta</taxon>
        <taxon>Bacillariophyta</taxon>
        <taxon>Coscinodiscophyceae</taxon>
        <taxon>Thalassiosirophycidae</taxon>
        <taxon>Thalassiosirales</taxon>
        <taxon>Skeletonemataceae</taxon>
        <taxon>Skeletonema</taxon>
        <taxon>Skeletonema marinoi-dohrnii complex</taxon>
    </lineage>
</organism>
<keyword evidence="10" id="KW-0675">Receptor</keyword>
<dbReference type="SUPFAM" id="SSF52058">
    <property type="entry name" value="L domain-like"/>
    <property type="match status" value="2"/>
</dbReference>
<dbReference type="SMART" id="SM01411">
    <property type="entry name" value="Ephrin_rec_like"/>
    <property type="match status" value="1"/>
</dbReference>
<keyword evidence="7" id="KW-0677">Repeat</keyword>
<evidence type="ECO:0000256" key="10">
    <source>
        <dbReference type="ARBA" id="ARBA00023170"/>
    </source>
</evidence>
<name>A0AAD8YCG1_9STRA</name>
<evidence type="ECO:0000256" key="13">
    <source>
        <dbReference type="SAM" id="MobiDB-lite"/>
    </source>
</evidence>
<feature type="domain" description="Disease resistance R13L4/SHOC-2-like LRR" evidence="16">
    <location>
        <begin position="724"/>
        <end position="850"/>
    </location>
</feature>
<reference evidence="17" key="1">
    <citation type="submission" date="2023-06" db="EMBL/GenBank/DDBJ databases">
        <title>Survivors Of The Sea: Transcriptome response of Skeletonema marinoi to long-term dormancy.</title>
        <authorList>
            <person name="Pinder M.I.M."/>
            <person name="Kourtchenko O."/>
            <person name="Robertson E.K."/>
            <person name="Larsson T."/>
            <person name="Maumus F."/>
            <person name="Osuna-Cruz C.M."/>
            <person name="Vancaester E."/>
            <person name="Stenow R."/>
            <person name="Vandepoele K."/>
            <person name="Ploug H."/>
            <person name="Bruchert V."/>
            <person name="Godhe A."/>
            <person name="Topel M."/>
        </authorList>
    </citation>
    <scope>NUCLEOTIDE SEQUENCE</scope>
    <source>
        <strain evidence="17">R05AC</strain>
    </source>
</reference>
<dbReference type="AlphaFoldDB" id="A0AAD8YCG1"/>
<feature type="domain" description="Leucine-rich repeat-containing N-terminal plant-type" evidence="15">
    <location>
        <begin position="276"/>
        <end position="290"/>
    </location>
</feature>
<keyword evidence="4" id="KW-0433">Leucine-rich repeat</keyword>
<evidence type="ECO:0000256" key="7">
    <source>
        <dbReference type="ARBA" id="ARBA00022737"/>
    </source>
</evidence>
<dbReference type="Gene3D" id="3.80.10.10">
    <property type="entry name" value="Ribonuclease Inhibitor"/>
    <property type="match status" value="3"/>
</dbReference>
<evidence type="ECO:0000256" key="14">
    <source>
        <dbReference type="SAM" id="SignalP"/>
    </source>
</evidence>
<evidence type="ECO:0000256" key="3">
    <source>
        <dbReference type="ARBA" id="ARBA00022475"/>
    </source>
</evidence>
<keyword evidence="6 14" id="KW-0732">Signal</keyword>
<evidence type="ECO:0000256" key="6">
    <source>
        <dbReference type="ARBA" id="ARBA00022729"/>
    </source>
</evidence>
<dbReference type="InterPro" id="IPR001611">
    <property type="entry name" value="Leu-rich_rpt"/>
</dbReference>
<dbReference type="Proteomes" id="UP001224775">
    <property type="component" value="Unassembled WGS sequence"/>
</dbReference>
<dbReference type="FunFam" id="3.80.10.10:FF:000233">
    <property type="entry name" value="Leucine-rich repeat receptor-like protein kinase TDR"/>
    <property type="match status" value="1"/>
</dbReference>
<comment type="subcellular location">
    <subcellularLocation>
        <location evidence="1">Cell membrane</location>
    </subcellularLocation>
    <subcellularLocation>
        <location evidence="12">Endomembrane system</location>
        <topology evidence="12">Single-pass membrane protein</topology>
    </subcellularLocation>
    <subcellularLocation>
        <location evidence="2">Membrane</location>
        <topology evidence="2">Single-pass type I membrane protein</topology>
    </subcellularLocation>
</comment>